<organism evidence="2 3">
    <name type="scientific">Mizuhopecten yessoensis</name>
    <name type="common">Japanese scallop</name>
    <name type="synonym">Patinopecten yessoensis</name>
    <dbReference type="NCBI Taxonomy" id="6573"/>
    <lineage>
        <taxon>Eukaryota</taxon>
        <taxon>Metazoa</taxon>
        <taxon>Spiralia</taxon>
        <taxon>Lophotrochozoa</taxon>
        <taxon>Mollusca</taxon>
        <taxon>Bivalvia</taxon>
        <taxon>Autobranchia</taxon>
        <taxon>Pteriomorphia</taxon>
        <taxon>Pectinida</taxon>
        <taxon>Pectinoidea</taxon>
        <taxon>Pectinidae</taxon>
        <taxon>Mizuhopecten</taxon>
    </lineage>
</organism>
<proteinExistence type="predicted"/>
<accession>A0A210PWN5</accession>
<protein>
    <submittedName>
        <fullName evidence="2">Uncharacterized protein</fullName>
    </submittedName>
</protein>
<feature type="compositionally biased region" description="Polar residues" evidence="1">
    <location>
        <begin position="279"/>
        <end position="288"/>
    </location>
</feature>
<feature type="compositionally biased region" description="Basic and acidic residues" evidence="1">
    <location>
        <begin position="20"/>
        <end position="40"/>
    </location>
</feature>
<dbReference type="Proteomes" id="UP000242188">
    <property type="component" value="Unassembled WGS sequence"/>
</dbReference>
<feature type="region of interest" description="Disordered" evidence="1">
    <location>
        <begin position="1"/>
        <end position="107"/>
    </location>
</feature>
<evidence type="ECO:0000256" key="1">
    <source>
        <dbReference type="SAM" id="MobiDB-lite"/>
    </source>
</evidence>
<comment type="caution">
    <text evidence="2">The sequence shown here is derived from an EMBL/GenBank/DDBJ whole genome shotgun (WGS) entry which is preliminary data.</text>
</comment>
<dbReference type="OrthoDB" id="6097938at2759"/>
<name>A0A210PWN5_MIZYE</name>
<keyword evidence="3" id="KW-1185">Reference proteome</keyword>
<feature type="compositionally biased region" description="Polar residues" evidence="1">
    <location>
        <begin position="258"/>
        <end position="271"/>
    </location>
</feature>
<dbReference type="EMBL" id="NEDP02005440">
    <property type="protein sequence ID" value="OWF40876.1"/>
    <property type="molecule type" value="Genomic_DNA"/>
</dbReference>
<reference evidence="2 3" key="1">
    <citation type="journal article" date="2017" name="Nat. Ecol. Evol.">
        <title>Scallop genome provides insights into evolution of bilaterian karyotype and development.</title>
        <authorList>
            <person name="Wang S."/>
            <person name="Zhang J."/>
            <person name="Jiao W."/>
            <person name="Li J."/>
            <person name="Xun X."/>
            <person name="Sun Y."/>
            <person name="Guo X."/>
            <person name="Huan P."/>
            <person name="Dong B."/>
            <person name="Zhang L."/>
            <person name="Hu X."/>
            <person name="Sun X."/>
            <person name="Wang J."/>
            <person name="Zhao C."/>
            <person name="Wang Y."/>
            <person name="Wang D."/>
            <person name="Huang X."/>
            <person name="Wang R."/>
            <person name="Lv J."/>
            <person name="Li Y."/>
            <person name="Zhang Z."/>
            <person name="Liu B."/>
            <person name="Lu W."/>
            <person name="Hui Y."/>
            <person name="Liang J."/>
            <person name="Zhou Z."/>
            <person name="Hou R."/>
            <person name="Li X."/>
            <person name="Liu Y."/>
            <person name="Li H."/>
            <person name="Ning X."/>
            <person name="Lin Y."/>
            <person name="Zhao L."/>
            <person name="Xing Q."/>
            <person name="Dou J."/>
            <person name="Li Y."/>
            <person name="Mao J."/>
            <person name="Guo H."/>
            <person name="Dou H."/>
            <person name="Li T."/>
            <person name="Mu C."/>
            <person name="Jiang W."/>
            <person name="Fu Q."/>
            <person name="Fu X."/>
            <person name="Miao Y."/>
            <person name="Liu J."/>
            <person name="Yu Q."/>
            <person name="Li R."/>
            <person name="Liao H."/>
            <person name="Li X."/>
            <person name="Kong Y."/>
            <person name="Jiang Z."/>
            <person name="Chourrout D."/>
            <person name="Li R."/>
            <person name="Bao Z."/>
        </authorList>
    </citation>
    <scope>NUCLEOTIDE SEQUENCE [LARGE SCALE GENOMIC DNA]</scope>
    <source>
        <strain evidence="2 3">PY_sf001</strain>
    </source>
</reference>
<evidence type="ECO:0000313" key="2">
    <source>
        <dbReference type="EMBL" id="OWF40876.1"/>
    </source>
</evidence>
<feature type="compositionally biased region" description="Basic and acidic residues" evidence="1">
    <location>
        <begin position="51"/>
        <end position="63"/>
    </location>
</feature>
<evidence type="ECO:0000313" key="3">
    <source>
        <dbReference type="Proteomes" id="UP000242188"/>
    </source>
</evidence>
<dbReference type="AlphaFoldDB" id="A0A210PWN5"/>
<feature type="compositionally biased region" description="Basic and acidic residues" evidence="1">
    <location>
        <begin position="220"/>
        <end position="241"/>
    </location>
</feature>
<gene>
    <name evidence="2" type="ORF">KP79_PYT20229</name>
</gene>
<sequence length="317" mass="35508">MTTVDGVYTPSPTPKPHPRVKPEAEEYANRNRGGMDKWFDHSQNTSYESPRPMERLRSDDARRNATTNKGCMGELLGGYADPPMERKVHPRGVTGDSAETAQNNRGGAMRNLIENYGNLEVDSKPPPKVKGDYAEEYAERNHNGKMETLINHYGTLTPDQQPAPRVSYGGEEVAEKYKGAGMGPLLRQEEEPYYQEPKVSRLHQASDGPGWDENPPAYRTRPEAEGIAEKNSETKSDKLMRGEVLPPTVRTPKLPLQMQESETSKPVTSPLRTRPEGVTNFQRNQNGSEMAAIMRGENTNSSAPKKMNRNLVRSENW</sequence>
<feature type="region of interest" description="Disordered" evidence="1">
    <location>
        <begin position="193"/>
        <end position="317"/>
    </location>
</feature>